<evidence type="ECO:0000256" key="1">
    <source>
        <dbReference type="SAM" id="MobiDB-lite"/>
    </source>
</evidence>
<proteinExistence type="predicted"/>
<dbReference type="STRING" id="6293.A0A183XNN4"/>
<evidence type="ECO:0000313" key="6">
    <source>
        <dbReference type="WBParaSite" id="maker-PairedContig_4939-snap-gene-0.8-mRNA-1"/>
    </source>
</evidence>
<gene>
    <name evidence="3" type="ORF">WBA_LOCUS2569</name>
</gene>
<reference evidence="5 6" key="1">
    <citation type="submission" date="2016-11" db="UniProtKB">
        <authorList>
            <consortium name="WormBaseParasite"/>
        </authorList>
    </citation>
    <scope>IDENTIFICATION</scope>
    <source>
        <strain evidence="5 6">pt0022</strain>
    </source>
</reference>
<accession>A0A183XNN4</accession>
<organism evidence="5">
    <name type="scientific">Wuchereria bancrofti</name>
    <dbReference type="NCBI Taxonomy" id="6293"/>
    <lineage>
        <taxon>Eukaryota</taxon>
        <taxon>Metazoa</taxon>
        <taxon>Ecdysozoa</taxon>
        <taxon>Nematoda</taxon>
        <taxon>Chromadorea</taxon>
        <taxon>Rhabditida</taxon>
        <taxon>Spirurina</taxon>
        <taxon>Spiruromorpha</taxon>
        <taxon>Filarioidea</taxon>
        <taxon>Onchocercidae</taxon>
        <taxon>Wuchereria</taxon>
    </lineage>
</organism>
<evidence type="ECO:0000313" key="5">
    <source>
        <dbReference type="WBParaSite" id="maker-PairedContig_2166-snap-gene-1.23-mRNA-1"/>
    </source>
</evidence>
<evidence type="ECO:0000313" key="3">
    <source>
        <dbReference type="EMBL" id="VDM09183.1"/>
    </source>
</evidence>
<dbReference type="Proteomes" id="UP000270924">
    <property type="component" value="Unassembled WGS sequence"/>
</dbReference>
<dbReference type="Gene3D" id="1.20.1740.10">
    <property type="entry name" value="Amino acid/polyamine transporter I"/>
    <property type="match status" value="1"/>
</dbReference>
<evidence type="ECO:0000256" key="2">
    <source>
        <dbReference type="SAM" id="Phobius"/>
    </source>
</evidence>
<keyword evidence="2" id="KW-0472">Membrane</keyword>
<name>A0A183XNN4_WUCBA</name>
<dbReference type="OMA" id="KWICWIP"/>
<keyword evidence="2" id="KW-0812">Transmembrane</keyword>
<feature type="transmembrane region" description="Helical" evidence="2">
    <location>
        <begin position="189"/>
        <end position="210"/>
    </location>
</feature>
<reference evidence="3 4" key="2">
    <citation type="submission" date="2018-11" db="EMBL/GenBank/DDBJ databases">
        <authorList>
            <consortium name="Pathogen Informatics"/>
        </authorList>
    </citation>
    <scope>NUCLEOTIDE SEQUENCE [LARGE SCALE GENOMIC DNA]</scope>
</reference>
<feature type="region of interest" description="Disordered" evidence="1">
    <location>
        <begin position="16"/>
        <end position="40"/>
    </location>
</feature>
<sequence>MAKLTDENGEKRYVKKVNGNDFEKNNKRKANLSEEESSDDAINPNYTSSVFLFRKISNIQHIINSVFVQVLFSSFSVAAIATNGSDRLYGGPFTTIAYSLGNRVALVAGVMLCLANCGFTGICLTICAQLIQQYILKPRPIKPHLAKLAFENNHKAIRELYEKPYYMHLTLLVAFLILITPFNAFGKRILKWICWIPFTVFVILLVGIFVSASSKIIQRDVEPRCIHEPMELIPKDRYHDQVPVLLYLPTNYTTVPPINAIIDPSIMKHFCE</sequence>
<dbReference type="EMBL" id="UYWW01000730">
    <property type="protein sequence ID" value="VDM09183.1"/>
    <property type="molecule type" value="Genomic_DNA"/>
</dbReference>
<keyword evidence="2" id="KW-1133">Transmembrane helix</keyword>
<keyword evidence="4" id="KW-1185">Reference proteome</keyword>
<feature type="transmembrane region" description="Helical" evidence="2">
    <location>
        <begin position="104"/>
        <end position="131"/>
    </location>
</feature>
<evidence type="ECO:0000313" key="4">
    <source>
        <dbReference type="Proteomes" id="UP000270924"/>
    </source>
</evidence>
<feature type="transmembrane region" description="Helical" evidence="2">
    <location>
        <begin position="165"/>
        <end position="183"/>
    </location>
</feature>
<protein>
    <submittedName>
        <fullName evidence="3 5">Uncharacterized protein</fullName>
    </submittedName>
</protein>
<dbReference type="AlphaFoldDB" id="A0A183XNN4"/>
<dbReference type="WBParaSite" id="maker-PairedContig_2166-snap-gene-1.23-mRNA-1">
    <property type="protein sequence ID" value="maker-PairedContig_2166-snap-gene-1.23-mRNA-1"/>
    <property type="gene ID" value="maker-PairedContig_2166-snap-gene-1.23"/>
</dbReference>
<dbReference type="OrthoDB" id="10523309at2759"/>
<feature type="transmembrane region" description="Helical" evidence="2">
    <location>
        <begin position="62"/>
        <end position="84"/>
    </location>
</feature>
<dbReference type="WBParaSite" id="maker-PairedContig_4939-snap-gene-0.8-mRNA-1">
    <property type="protein sequence ID" value="maker-PairedContig_4939-snap-gene-0.8-mRNA-1"/>
    <property type="gene ID" value="maker-PairedContig_4939-snap-gene-0.8"/>
</dbReference>